<dbReference type="EMBL" id="LAZR01007499">
    <property type="protein sequence ID" value="KKM84886.1"/>
    <property type="molecule type" value="Genomic_DNA"/>
</dbReference>
<protein>
    <submittedName>
        <fullName evidence="1">Uncharacterized protein</fullName>
    </submittedName>
</protein>
<dbReference type="AlphaFoldDB" id="A0A0F9LC94"/>
<comment type="caution">
    <text evidence="1">The sequence shown here is derived from an EMBL/GenBank/DDBJ whole genome shotgun (WGS) entry which is preliminary data.</text>
</comment>
<reference evidence="1" key="1">
    <citation type="journal article" date="2015" name="Nature">
        <title>Complex archaea that bridge the gap between prokaryotes and eukaryotes.</title>
        <authorList>
            <person name="Spang A."/>
            <person name="Saw J.H."/>
            <person name="Jorgensen S.L."/>
            <person name="Zaremba-Niedzwiedzka K."/>
            <person name="Martijn J."/>
            <person name="Lind A.E."/>
            <person name="van Eijk R."/>
            <person name="Schleper C."/>
            <person name="Guy L."/>
            <person name="Ettema T.J."/>
        </authorList>
    </citation>
    <scope>NUCLEOTIDE SEQUENCE</scope>
</reference>
<gene>
    <name evidence="1" type="ORF">LCGC14_1294720</name>
</gene>
<sequence>MTIVIAIKTNEGIVMTSGGSINIASITREKGFRWIQRQNSHIC</sequence>
<accession>A0A0F9LC94</accession>
<name>A0A0F9LC94_9ZZZZ</name>
<proteinExistence type="predicted"/>
<evidence type="ECO:0000313" key="1">
    <source>
        <dbReference type="EMBL" id="KKM84886.1"/>
    </source>
</evidence>
<organism evidence="1">
    <name type="scientific">marine sediment metagenome</name>
    <dbReference type="NCBI Taxonomy" id="412755"/>
    <lineage>
        <taxon>unclassified sequences</taxon>
        <taxon>metagenomes</taxon>
        <taxon>ecological metagenomes</taxon>
    </lineage>
</organism>